<keyword evidence="1" id="KW-0805">Transcription regulation</keyword>
<feature type="compositionally biased region" description="Acidic residues" evidence="5">
    <location>
        <begin position="610"/>
        <end position="624"/>
    </location>
</feature>
<dbReference type="Gene3D" id="1.10.10.60">
    <property type="entry name" value="Homeodomain-like"/>
    <property type="match status" value="3"/>
</dbReference>
<dbReference type="Pfam" id="PF00249">
    <property type="entry name" value="Myb_DNA-binding"/>
    <property type="match status" value="1"/>
</dbReference>
<keyword evidence="4" id="KW-0539">Nucleus</keyword>
<dbReference type="CDD" id="cd00167">
    <property type="entry name" value="SANT"/>
    <property type="match status" value="2"/>
</dbReference>
<dbReference type="InterPro" id="IPR017930">
    <property type="entry name" value="Myb_dom"/>
</dbReference>
<name>A0AAD5UG45_9FUNG</name>
<dbReference type="PROSITE" id="PS50090">
    <property type="entry name" value="MYB_LIKE"/>
    <property type="match status" value="3"/>
</dbReference>
<dbReference type="EMBL" id="JADGKB010000047">
    <property type="protein sequence ID" value="KAJ3256718.1"/>
    <property type="molecule type" value="Genomic_DNA"/>
</dbReference>
<dbReference type="GO" id="GO:0019185">
    <property type="term" value="C:snRNA-activating protein complex"/>
    <property type="evidence" value="ECO:0007669"/>
    <property type="project" value="TreeGrafter"/>
</dbReference>
<dbReference type="InterPro" id="IPR009057">
    <property type="entry name" value="Homeodomain-like_sf"/>
</dbReference>
<evidence type="ECO:0000256" key="5">
    <source>
        <dbReference type="SAM" id="MobiDB-lite"/>
    </source>
</evidence>
<dbReference type="PROSITE" id="PS51293">
    <property type="entry name" value="SANT"/>
    <property type="match status" value="2"/>
</dbReference>
<keyword evidence="10" id="KW-1185">Reference proteome</keyword>
<evidence type="ECO:0000259" key="8">
    <source>
        <dbReference type="PROSITE" id="PS51294"/>
    </source>
</evidence>
<evidence type="ECO:0000256" key="1">
    <source>
        <dbReference type="ARBA" id="ARBA00023015"/>
    </source>
</evidence>
<feature type="domain" description="Myb-like" evidence="6">
    <location>
        <begin position="473"/>
        <end position="536"/>
    </location>
</feature>
<feature type="domain" description="HTH myb-type" evidence="8">
    <location>
        <begin position="537"/>
        <end position="591"/>
    </location>
</feature>
<gene>
    <name evidence="9" type="primary">SNAPC4</name>
    <name evidence="9" type="ORF">HK103_005213</name>
</gene>
<feature type="domain" description="Myb-like" evidence="6">
    <location>
        <begin position="537"/>
        <end position="587"/>
    </location>
</feature>
<feature type="domain" description="HTH myb-type" evidence="8">
    <location>
        <begin position="430"/>
        <end position="475"/>
    </location>
</feature>
<dbReference type="InterPro" id="IPR051575">
    <property type="entry name" value="Myb-like_DNA-bd"/>
</dbReference>
<dbReference type="AlphaFoldDB" id="A0AAD5UG45"/>
<dbReference type="GO" id="GO:0042796">
    <property type="term" value="P:snRNA transcription by RNA polymerase III"/>
    <property type="evidence" value="ECO:0007669"/>
    <property type="project" value="TreeGrafter"/>
</dbReference>
<dbReference type="GO" id="GO:0001006">
    <property type="term" value="F:RNA polymerase III type 3 promoter sequence-specific DNA binding"/>
    <property type="evidence" value="ECO:0007669"/>
    <property type="project" value="TreeGrafter"/>
</dbReference>
<keyword evidence="2" id="KW-0238">DNA-binding</keyword>
<keyword evidence="3" id="KW-0804">Transcription</keyword>
<reference evidence="9" key="1">
    <citation type="submission" date="2020-05" db="EMBL/GenBank/DDBJ databases">
        <title>Phylogenomic resolution of chytrid fungi.</title>
        <authorList>
            <person name="Stajich J.E."/>
            <person name="Amses K."/>
            <person name="Simmons R."/>
            <person name="Seto K."/>
            <person name="Myers J."/>
            <person name="Bonds A."/>
            <person name="Quandt C.A."/>
            <person name="Barry K."/>
            <person name="Liu P."/>
            <person name="Grigoriev I."/>
            <person name="Longcore J.E."/>
            <person name="James T.Y."/>
        </authorList>
    </citation>
    <scope>NUCLEOTIDE SEQUENCE</scope>
    <source>
        <strain evidence="9">PLAUS21</strain>
    </source>
</reference>
<evidence type="ECO:0000313" key="9">
    <source>
        <dbReference type="EMBL" id="KAJ3256718.1"/>
    </source>
</evidence>
<feature type="region of interest" description="Disordered" evidence="5">
    <location>
        <begin position="604"/>
        <end position="624"/>
    </location>
</feature>
<comment type="caution">
    <text evidence="9">The sequence shown here is derived from an EMBL/GenBank/DDBJ whole genome shotgun (WGS) entry which is preliminary data.</text>
</comment>
<proteinExistence type="predicted"/>
<evidence type="ECO:0000256" key="4">
    <source>
        <dbReference type="ARBA" id="ARBA00023242"/>
    </source>
</evidence>
<feature type="compositionally biased region" description="Basic and acidic residues" evidence="5">
    <location>
        <begin position="112"/>
        <end position="128"/>
    </location>
</feature>
<feature type="domain" description="Myb-like" evidence="6">
    <location>
        <begin position="422"/>
        <end position="471"/>
    </location>
</feature>
<dbReference type="PANTHER" id="PTHR46621:SF1">
    <property type="entry name" value="SNRNA-ACTIVATING PROTEIN COMPLEX SUBUNIT 4"/>
    <property type="match status" value="1"/>
</dbReference>
<feature type="domain" description="SANT" evidence="7">
    <location>
        <begin position="425"/>
        <end position="476"/>
    </location>
</feature>
<protein>
    <submittedName>
        <fullName evidence="9">Myblike DNAbinding domain-containing protein</fullName>
    </submittedName>
</protein>
<dbReference type="SMART" id="SM00717">
    <property type="entry name" value="SANT"/>
    <property type="match status" value="3"/>
</dbReference>
<evidence type="ECO:0000256" key="3">
    <source>
        <dbReference type="ARBA" id="ARBA00023163"/>
    </source>
</evidence>
<dbReference type="InterPro" id="IPR001005">
    <property type="entry name" value="SANT/Myb"/>
</dbReference>
<dbReference type="SUPFAM" id="SSF46689">
    <property type="entry name" value="Homeodomain-like"/>
    <property type="match status" value="2"/>
</dbReference>
<dbReference type="InterPro" id="IPR017884">
    <property type="entry name" value="SANT_dom"/>
</dbReference>
<dbReference type="PROSITE" id="PS51294">
    <property type="entry name" value="HTH_MYB"/>
    <property type="match status" value="2"/>
</dbReference>
<dbReference type="Pfam" id="PF13921">
    <property type="entry name" value="Myb_DNA-bind_6"/>
    <property type="match status" value="1"/>
</dbReference>
<evidence type="ECO:0000256" key="2">
    <source>
        <dbReference type="ARBA" id="ARBA00023125"/>
    </source>
</evidence>
<dbReference type="GO" id="GO:0000978">
    <property type="term" value="F:RNA polymerase II cis-regulatory region sequence-specific DNA binding"/>
    <property type="evidence" value="ECO:0007669"/>
    <property type="project" value="TreeGrafter"/>
</dbReference>
<evidence type="ECO:0000313" key="10">
    <source>
        <dbReference type="Proteomes" id="UP001210925"/>
    </source>
</evidence>
<dbReference type="GO" id="GO:0042795">
    <property type="term" value="P:snRNA transcription by RNA polymerase II"/>
    <property type="evidence" value="ECO:0007669"/>
    <property type="project" value="TreeGrafter"/>
</dbReference>
<feature type="region of interest" description="Disordered" evidence="5">
    <location>
        <begin position="90"/>
        <end position="134"/>
    </location>
</feature>
<dbReference type="PANTHER" id="PTHR46621">
    <property type="entry name" value="SNRNA-ACTIVATING PROTEIN COMPLEX SUBUNIT 4"/>
    <property type="match status" value="1"/>
</dbReference>
<feature type="domain" description="SANT" evidence="7">
    <location>
        <begin position="540"/>
        <end position="591"/>
    </location>
</feature>
<organism evidence="9 10">
    <name type="scientific">Boothiomyces macroporosus</name>
    <dbReference type="NCBI Taxonomy" id="261099"/>
    <lineage>
        <taxon>Eukaryota</taxon>
        <taxon>Fungi</taxon>
        <taxon>Fungi incertae sedis</taxon>
        <taxon>Chytridiomycota</taxon>
        <taxon>Chytridiomycota incertae sedis</taxon>
        <taxon>Chytridiomycetes</taxon>
        <taxon>Rhizophydiales</taxon>
        <taxon>Terramycetaceae</taxon>
        <taxon>Boothiomyces</taxon>
    </lineage>
</organism>
<accession>A0AAD5UG45</accession>
<evidence type="ECO:0000259" key="6">
    <source>
        <dbReference type="PROSITE" id="PS50090"/>
    </source>
</evidence>
<evidence type="ECO:0000259" key="7">
    <source>
        <dbReference type="PROSITE" id="PS51293"/>
    </source>
</evidence>
<sequence length="624" mass="71892">MSTENEINQLLPQKLSDILQTDIKVTDPFKEDHMQQIQQVAQNQAIQMHQQLQQQQIQQIQQQMIQQQMQQQSIQQLQIDINPPIKPIPIVNSNLDLKDSSDSPHNPFKPVDQVRSDLQEQPQEKKDPLLSVFGNPVDNNPFVIEKDPNQNNPFVMEKDPNQNNPFVQKEQNNPFVQTPVPIKIERQNSINSLSPAEPPTFEQLQKQFNDTQTDLAFMKRNVEQSQALFQQKLRIIQEEFEKQKQEWLDKLTGFQDVINLKDKEIQALELRLKDTNKQLDLVNAYVAKKVVAQASQNEDLLASYTPNLQKEMSINTNQINPIPNNSPGTNSPALGQMLINRVQPLSHEPVILNQPIIGMQYDTNAAPPANVAMHLQAQMQFPNNFIPPVQGNNFMYSMTNQFPQQFNHPFEEKEITPPPFKKQKTEETEWTPQDNQLLIETVEQLGQKWTEVAQKLNRTAQQCQQHYVNICPRKGKWSKQEDQQLLAAYKTLYEQELAANNGTAPNTQVTTFWYKVAESIVGRSGQQCMARYNETLDPSVKKGKWSAEEDELLQNGFQQYGKSWVKLSSLIPGRTQRQCRTRWIQLSKDDKLIKTKVVETEIIPGSPSSFDEDSDCYDEDVDNE</sequence>
<dbReference type="Proteomes" id="UP001210925">
    <property type="component" value="Unassembled WGS sequence"/>
</dbReference>